<evidence type="ECO:0000313" key="10">
    <source>
        <dbReference type="Proteomes" id="UP000193144"/>
    </source>
</evidence>
<evidence type="ECO:0000256" key="4">
    <source>
        <dbReference type="ARBA" id="ARBA00022729"/>
    </source>
</evidence>
<reference evidence="9 10" key="1">
    <citation type="submission" date="2016-07" db="EMBL/GenBank/DDBJ databases">
        <title>Pervasive Adenine N6-methylation of Active Genes in Fungi.</title>
        <authorList>
            <consortium name="DOE Joint Genome Institute"/>
            <person name="Mondo S.J."/>
            <person name="Dannebaum R.O."/>
            <person name="Kuo R.C."/>
            <person name="Labutti K."/>
            <person name="Haridas S."/>
            <person name="Kuo A."/>
            <person name="Salamov A."/>
            <person name="Ahrendt S.R."/>
            <person name="Lipzen A."/>
            <person name="Sullivan W."/>
            <person name="Andreopoulos W.B."/>
            <person name="Clum A."/>
            <person name="Lindquist E."/>
            <person name="Daum C."/>
            <person name="Ramamoorthy G.K."/>
            <person name="Gryganskyi A."/>
            <person name="Culley D."/>
            <person name="Magnuson J.K."/>
            <person name="James T.Y."/>
            <person name="O'Malley M.A."/>
            <person name="Stajich J.E."/>
            <person name="Spatafora J.W."/>
            <person name="Visel A."/>
            <person name="Grigoriev I.V."/>
        </authorList>
    </citation>
    <scope>NUCLEOTIDE SEQUENCE [LARGE SCALE GENOMIC DNA]</scope>
    <source>
        <strain evidence="9 10">CBS 115471</strain>
    </source>
</reference>
<protein>
    <recommendedName>
        <fullName evidence="3">alpha-L-fucosidase</fullName>
        <ecNumber evidence="3">3.2.1.51</ecNumber>
    </recommendedName>
</protein>
<accession>A0A1Y1YF63</accession>
<dbReference type="SUPFAM" id="SSF51445">
    <property type="entry name" value="(Trans)glycosidases"/>
    <property type="match status" value="1"/>
</dbReference>
<dbReference type="STRING" id="1231657.A0A1Y1YF63"/>
<dbReference type="Pfam" id="PF01120">
    <property type="entry name" value="Alpha_L_fucos"/>
    <property type="match status" value="1"/>
</dbReference>
<dbReference type="EC" id="3.2.1.51" evidence="3"/>
<feature type="signal peptide" evidence="7">
    <location>
        <begin position="1"/>
        <end position="22"/>
    </location>
</feature>
<comment type="caution">
    <text evidence="9">The sequence shown here is derived from an EMBL/GenBank/DDBJ whole genome shotgun (WGS) entry which is preliminary data.</text>
</comment>
<evidence type="ECO:0000259" key="8">
    <source>
        <dbReference type="Pfam" id="PF01120"/>
    </source>
</evidence>
<dbReference type="InterPro" id="IPR000933">
    <property type="entry name" value="Glyco_hydro_29"/>
</dbReference>
<dbReference type="InterPro" id="IPR016286">
    <property type="entry name" value="FUC_metazoa-typ"/>
</dbReference>
<dbReference type="PANTHER" id="PTHR10030:SF37">
    <property type="entry name" value="ALPHA-L-FUCOSIDASE-RELATED"/>
    <property type="match status" value="1"/>
</dbReference>
<dbReference type="PANTHER" id="PTHR10030">
    <property type="entry name" value="ALPHA-L-FUCOSIDASE"/>
    <property type="match status" value="1"/>
</dbReference>
<evidence type="ECO:0000256" key="5">
    <source>
        <dbReference type="ARBA" id="ARBA00022801"/>
    </source>
</evidence>
<dbReference type="Gene3D" id="3.20.20.80">
    <property type="entry name" value="Glycosidases"/>
    <property type="match status" value="1"/>
</dbReference>
<feature type="domain" description="Glycoside hydrolase family 29 N-terminal" evidence="8">
    <location>
        <begin position="232"/>
        <end position="593"/>
    </location>
</feature>
<evidence type="ECO:0000256" key="2">
    <source>
        <dbReference type="ARBA" id="ARBA00007951"/>
    </source>
</evidence>
<dbReference type="GO" id="GO:0016139">
    <property type="term" value="P:glycoside catabolic process"/>
    <property type="evidence" value="ECO:0007669"/>
    <property type="project" value="TreeGrafter"/>
</dbReference>
<dbReference type="InterPro" id="IPR057739">
    <property type="entry name" value="Glyco_hydro_29_N"/>
</dbReference>
<comment type="similarity">
    <text evidence="2">Belongs to the glycosyl hydrolase 29 family.</text>
</comment>
<dbReference type="GO" id="GO:0004560">
    <property type="term" value="F:alpha-L-fucosidase activity"/>
    <property type="evidence" value="ECO:0007669"/>
    <property type="project" value="UniProtKB-EC"/>
</dbReference>
<dbReference type="OrthoDB" id="6039950at2759"/>
<dbReference type="Proteomes" id="UP000193144">
    <property type="component" value="Unassembled WGS sequence"/>
</dbReference>
<keyword evidence="4 7" id="KW-0732">Signal</keyword>
<keyword evidence="6" id="KW-0326">Glycosidase</keyword>
<dbReference type="GO" id="GO:0006004">
    <property type="term" value="P:fucose metabolic process"/>
    <property type="evidence" value="ECO:0007669"/>
    <property type="project" value="InterPro"/>
</dbReference>
<feature type="chain" id="PRO_5025674274" description="alpha-L-fucosidase" evidence="7">
    <location>
        <begin position="23"/>
        <end position="605"/>
    </location>
</feature>
<evidence type="ECO:0000313" key="9">
    <source>
        <dbReference type="EMBL" id="ORX96652.1"/>
    </source>
</evidence>
<evidence type="ECO:0000256" key="3">
    <source>
        <dbReference type="ARBA" id="ARBA00012662"/>
    </source>
</evidence>
<sequence>MGGSMLLRLALVGLRYISVVSGSALSHQSVPLNISSLFNNQGFGAHEGEASFDTLNQSYPAVIAGDGQFYTSATTGIQYYSPGYKGPETNGNIICAGQIIPVPPGPYFAVSLLHASDLRKKTLLGNLTATFSDNTSSTVELRSEPWWAFLAINRGDLCVHGERLDVTITGSRVKTVKSGQIKRLCPGDQKQVQRPILGNGTCDLSVELRQRSRSVTVREFVDVEIGMSAWDVSDENLARHESPDWFDDAKFGIFIHWGPYSVPGWGNSTPYESYADWFWWYSTHHPLSDKSDFYNYRLATFDPDWNYDDSFQNFTASTYDPKAWVDLIASSGAKYFVLTTKHHDGFSLFNTQGTTNRSSIHHGPHRDLLGELFTAAAKHQPQLKRGTYFSLPKRFNPDYGKYGFAQYDRPDSTTHPGIIARNPYANLTEPYTGHTPVTDFLTDVMLPQLNILAYNYSTDILWCDAGAANVTSVFAASWFNHARAENRDVTINSRCGTALVNHFETPECATFATPQRMKWESNRGMDPFSYGYNRATPDSEYMNATTLIRMLIDIVSKNGNLLLNIGLRADGSIPAVEVENLSEAGRWLEGNEEAVFGTRYWFWGR</sequence>
<evidence type="ECO:0000256" key="7">
    <source>
        <dbReference type="SAM" id="SignalP"/>
    </source>
</evidence>
<organism evidence="9 10">
    <name type="scientific">Clohesyomyces aquaticus</name>
    <dbReference type="NCBI Taxonomy" id="1231657"/>
    <lineage>
        <taxon>Eukaryota</taxon>
        <taxon>Fungi</taxon>
        <taxon>Dikarya</taxon>
        <taxon>Ascomycota</taxon>
        <taxon>Pezizomycotina</taxon>
        <taxon>Dothideomycetes</taxon>
        <taxon>Pleosporomycetidae</taxon>
        <taxon>Pleosporales</taxon>
        <taxon>Lindgomycetaceae</taxon>
        <taxon>Clohesyomyces</taxon>
    </lineage>
</organism>
<dbReference type="InterPro" id="IPR017853">
    <property type="entry name" value="GH"/>
</dbReference>
<gene>
    <name evidence="9" type="ORF">BCR34DRAFT_643079</name>
</gene>
<keyword evidence="10" id="KW-1185">Reference proteome</keyword>
<dbReference type="SMART" id="SM00812">
    <property type="entry name" value="Alpha_L_fucos"/>
    <property type="match status" value="1"/>
</dbReference>
<name>A0A1Y1YF63_9PLEO</name>
<proteinExistence type="inferred from homology"/>
<evidence type="ECO:0000256" key="1">
    <source>
        <dbReference type="ARBA" id="ARBA00004071"/>
    </source>
</evidence>
<evidence type="ECO:0000256" key="6">
    <source>
        <dbReference type="ARBA" id="ARBA00023295"/>
    </source>
</evidence>
<dbReference type="AlphaFoldDB" id="A0A1Y1YF63"/>
<comment type="function">
    <text evidence="1">Alpha-L-fucosidase is responsible for hydrolyzing the alpha-1,6-linked fucose joined to the reducing-end N-acetylglucosamine of the carbohydrate moieties of glycoproteins.</text>
</comment>
<dbReference type="PRINTS" id="PR00741">
    <property type="entry name" value="GLHYDRLASE29"/>
</dbReference>
<dbReference type="EMBL" id="MCFA01000251">
    <property type="protein sequence ID" value="ORX96652.1"/>
    <property type="molecule type" value="Genomic_DNA"/>
</dbReference>
<keyword evidence="5 9" id="KW-0378">Hydrolase</keyword>